<protein>
    <submittedName>
        <fullName evidence="2">Uncharacterized protein</fullName>
    </submittedName>
</protein>
<feature type="compositionally biased region" description="Polar residues" evidence="1">
    <location>
        <begin position="71"/>
        <end position="88"/>
    </location>
</feature>
<sequence length="107" mass="11147">MGATTLTTLTQSTGASSDDLTSLVRQLVDAAAPLEGKFNGAGRARFDQFKARVDEVTNDLNGALAAINQGQSEMDTAVQTGDQETSDNAAAAEGRSNFDSARFSSSR</sequence>
<dbReference type="SUPFAM" id="SSF140453">
    <property type="entry name" value="EsxAB dimer-like"/>
    <property type="match status" value="1"/>
</dbReference>
<proteinExistence type="predicted"/>
<gene>
    <name evidence="2" type="ORF">FM125_02460</name>
</gene>
<dbReference type="Proteomes" id="UP000196230">
    <property type="component" value="Unassembled WGS sequence"/>
</dbReference>
<evidence type="ECO:0000256" key="1">
    <source>
        <dbReference type="SAM" id="MobiDB-lite"/>
    </source>
</evidence>
<feature type="region of interest" description="Disordered" evidence="1">
    <location>
        <begin position="71"/>
        <end position="107"/>
    </location>
</feature>
<dbReference type="AlphaFoldDB" id="A0A1R4IIE3"/>
<evidence type="ECO:0000313" key="3">
    <source>
        <dbReference type="Proteomes" id="UP000196230"/>
    </source>
</evidence>
<evidence type="ECO:0000313" key="2">
    <source>
        <dbReference type="EMBL" id="SJN19113.1"/>
    </source>
</evidence>
<dbReference type="Gene3D" id="1.10.287.1060">
    <property type="entry name" value="ESAT-6-like"/>
    <property type="match status" value="1"/>
</dbReference>
<reference evidence="2 3" key="1">
    <citation type="submission" date="2017-02" db="EMBL/GenBank/DDBJ databases">
        <authorList>
            <person name="Peterson S.W."/>
        </authorList>
    </citation>
    <scope>NUCLEOTIDE SEQUENCE [LARGE SCALE GENOMIC DNA]</scope>
    <source>
        <strain evidence="2 3">2B3F</strain>
    </source>
</reference>
<feature type="compositionally biased region" description="Polar residues" evidence="1">
    <location>
        <begin position="97"/>
        <end position="107"/>
    </location>
</feature>
<accession>A0A1R4IIE3</accession>
<dbReference type="EMBL" id="FUKP01000014">
    <property type="protein sequence ID" value="SJN19113.1"/>
    <property type="molecule type" value="Genomic_DNA"/>
</dbReference>
<dbReference type="InterPro" id="IPR036689">
    <property type="entry name" value="ESAT-6-like_sf"/>
</dbReference>
<dbReference type="RefSeq" id="WP_087133542.1">
    <property type="nucleotide sequence ID" value="NZ_FUKP01000014.1"/>
</dbReference>
<organism evidence="2 3">
    <name type="scientific">Micrococcus lylae</name>
    <dbReference type="NCBI Taxonomy" id="1273"/>
    <lineage>
        <taxon>Bacteria</taxon>
        <taxon>Bacillati</taxon>
        <taxon>Actinomycetota</taxon>
        <taxon>Actinomycetes</taxon>
        <taxon>Micrococcales</taxon>
        <taxon>Micrococcaceae</taxon>
        <taxon>Micrococcus</taxon>
    </lineage>
</organism>
<name>A0A1R4IIE3_9MICC</name>